<dbReference type="Pfam" id="PF20410">
    <property type="entry name" value="X-Tfes_XVIPCD"/>
    <property type="match status" value="1"/>
</dbReference>
<accession>A0ABW8ZLW8</accession>
<evidence type="ECO:0000259" key="3">
    <source>
        <dbReference type="Pfam" id="PF20410"/>
    </source>
</evidence>
<proteinExistence type="predicted"/>
<feature type="domain" description="X-Tfes XVIPCD" evidence="3">
    <location>
        <begin position="236"/>
        <end position="330"/>
    </location>
</feature>
<dbReference type="RefSeq" id="WP_408326411.1">
    <property type="nucleotide sequence ID" value="NZ_JAQQFH010000002.1"/>
</dbReference>
<dbReference type="Pfam" id="PF00182">
    <property type="entry name" value="Glyco_hydro_19"/>
    <property type="match status" value="1"/>
</dbReference>
<evidence type="ECO:0000256" key="1">
    <source>
        <dbReference type="SAM" id="MobiDB-lite"/>
    </source>
</evidence>
<dbReference type="InterPro" id="IPR023346">
    <property type="entry name" value="Lysozyme-like_dom_sf"/>
</dbReference>
<evidence type="ECO:0000259" key="2">
    <source>
        <dbReference type="Pfam" id="PF00182"/>
    </source>
</evidence>
<comment type="caution">
    <text evidence="4">The sequence shown here is derived from an EMBL/GenBank/DDBJ whole genome shotgun (WGS) entry which is preliminary data.</text>
</comment>
<feature type="region of interest" description="Disordered" evidence="1">
    <location>
        <begin position="206"/>
        <end position="241"/>
    </location>
</feature>
<dbReference type="SUPFAM" id="SSF53955">
    <property type="entry name" value="Lysozyme-like"/>
    <property type="match status" value="1"/>
</dbReference>
<reference evidence="4 5" key="1">
    <citation type="journal article" date="2024" name="Chem. Sci.">
        <title>Discovery of megapolipeptins by genome mining of a Burkholderiales bacteria collection.</title>
        <authorList>
            <person name="Paulo B.S."/>
            <person name="Recchia M.J.J."/>
            <person name="Lee S."/>
            <person name="Fergusson C.H."/>
            <person name="Romanowski S.B."/>
            <person name="Hernandez A."/>
            <person name="Krull N."/>
            <person name="Liu D.Y."/>
            <person name="Cavanagh H."/>
            <person name="Bos A."/>
            <person name="Gray C.A."/>
            <person name="Murphy B.T."/>
            <person name="Linington R.G."/>
            <person name="Eustaquio A.S."/>
        </authorList>
    </citation>
    <scope>NUCLEOTIDE SEQUENCE [LARGE SCALE GENOMIC DNA]</scope>
    <source>
        <strain evidence="4 5">RL16-012-BIC-B</strain>
    </source>
</reference>
<dbReference type="PANTHER" id="PTHR34408:SF1">
    <property type="entry name" value="GLYCOSYL HYDROLASE FAMILY 19 DOMAIN-CONTAINING PROTEIN HI_1415"/>
    <property type="match status" value="1"/>
</dbReference>
<keyword evidence="5" id="KW-1185">Reference proteome</keyword>
<dbReference type="InterPro" id="IPR000726">
    <property type="entry name" value="Glyco_hydro_19_cat"/>
</dbReference>
<dbReference type="InterPro" id="IPR052354">
    <property type="entry name" value="Cell_Wall_Dynamics_Protein"/>
</dbReference>
<dbReference type="InterPro" id="IPR046519">
    <property type="entry name" value="X-Tfes_XVIPCD"/>
</dbReference>
<evidence type="ECO:0000313" key="5">
    <source>
        <dbReference type="Proteomes" id="UP001629249"/>
    </source>
</evidence>
<dbReference type="Proteomes" id="UP001629249">
    <property type="component" value="Unassembled WGS sequence"/>
</dbReference>
<sequence length="364" mass="39140">MSEASDAGISSPKELANFMGQMQVESAGFTHMDESLNYSGSRLFELFHKRLGLQDQVEAAALAAKGPEAVANAVYGGRYGVEHLGNTEPGDGWRFHGRGFVQLTGRHNYEVFGKALGIDLVHHPELAAEPKIAARIAVKYWADEVVNHQLKHGHVRHDQLDVVRTTHDINGGENGLSVREAAVDVWVKKLAADGIFELGEKTGKATPALRDSLDSDQIRDGARRPNHGLEGLGLSDPRNPDHALYQQAYEAATRLDAERGRKPDNYTEQLAGSAVVAAKQEGLTRIDHLVFSDDGNRTFVVDGALNSPLKQVAFMDTTQAVNASLTSSSELVATTRSAPVVQVAAGAVAASSVPQPSQESPVVR</sequence>
<evidence type="ECO:0000313" key="4">
    <source>
        <dbReference type="EMBL" id="MFL9883156.1"/>
    </source>
</evidence>
<name>A0ABW8ZLW8_9BURK</name>
<organism evidence="4 5">
    <name type="scientific">Paraburkholderia agricolaris</name>
    <dbReference type="NCBI Taxonomy" id="2152888"/>
    <lineage>
        <taxon>Bacteria</taxon>
        <taxon>Pseudomonadati</taxon>
        <taxon>Pseudomonadota</taxon>
        <taxon>Betaproteobacteria</taxon>
        <taxon>Burkholderiales</taxon>
        <taxon>Burkholderiaceae</taxon>
        <taxon>Paraburkholderia</taxon>
    </lineage>
</organism>
<gene>
    <name evidence="4" type="ORF">PQR66_08980</name>
</gene>
<dbReference type="EMBL" id="JAQQFN010000005">
    <property type="protein sequence ID" value="MFL9883156.1"/>
    <property type="molecule type" value="Genomic_DNA"/>
</dbReference>
<feature type="domain" description="Glycoside hydrolase family 19 catalytic" evidence="2">
    <location>
        <begin position="92"/>
        <end position="146"/>
    </location>
</feature>
<evidence type="ECO:0008006" key="6">
    <source>
        <dbReference type="Google" id="ProtNLM"/>
    </source>
</evidence>
<protein>
    <recommendedName>
        <fullName evidence="6">Chitinase</fullName>
    </recommendedName>
</protein>
<dbReference type="PANTHER" id="PTHR34408">
    <property type="entry name" value="FAMILY PROTEIN, PUTATIVE-RELATED"/>
    <property type="match status" value="1"/>
</dbReference>
<dbReference type="Gene3D" id="1.10.530.10">
    <property type="match status" value="1"/>
</dbReference>
<feature type="compositionally biased region" description="Basic and acidic residues" evidence="1">
    <location>
        <begin position="211"/>
        <end position="223"/>
    </location>
</feature>